<feature type="transmembrane region" description="Helical" evidence="9">
    <location>
        <begin position="298"/>
        <end position="316"/>
    </location>
</feature>
<feature type="transmembrane region" description="Helical" evidence="9">
    <location>
        <begin position="202"/>
        <end position="228"/>
    </location>
</feature>
<proteinExistence type="inferred from homology"/>
<feature type="transmembrane region" description="Helical" evidence="9">
    <location>
        <begin position="69"/>
        <end position="95"/>
    </location>
</feature>
<feature type="transmembrane region" description="Helical" evidence="9">
    <location>
        <begin position="405"/>
        <end position="426"/>
    </location>
</feature>
<dbReference type="InterPro" id="IPR001750">
    <property type="entry name" value="ND/Mrp_TM"/>
</dbReference>
<evidence type="ECO:0000313" key="12">
    <source>
        <dbReference type="Proteomes" id="UP000316968"/>
    </source>
</evidence>
<evidence type="ECO:0000256" key="9">
    <source>
        <dbReference type="SAM" id="Phobius"/>
    </source>
</evidence>
<evidence type="ECO:0000256" key="3">
    <source>
        <dbReference type="ARBA" id="ARBA00022449"/>
    </source>
</evidence>
<feature type="transmembrane region" description="Helical" evidence="9">
    <location>
        <begin position="162"/>
        <end position="182"/>
    </location>
</feature>
<evidence type="ECO:0000256" key="8">
    <source>
        <dbReference type="RuleBase" id="RU000320"/>
    </source>
</evidence>
<dbReference type="GO" id="GO:0015297">
    <property type="term" value="F:antiporter activity"/>
    <property type="evidence" value="ECO:0007669"/>
    <property type="project" value="UniProtKB-KW"/>
</dbReference>
<feature type="transmembrane region" description="Helical" evidence="9">
    <location>
        <begin position="240"/>
        <end position="264"/>
    </location>
</feature>
<dbReference type="AlphaFoldDB" id="A0A4Y6UVU7"/>
<feature type="transmembrane region" description="Helical" evidence="9">
    <location>
        <begin position="6"/>
        <end position="24"/>
    </location>
</feature>
<organism evidence="11 12">
    <name type="scientific">Saccharibacillus brassicae</name>
    <dbReference type="NCBI Taxonomy" id="2583377"/>
    <lineage>
        <taxon>Bacteria</taxon>
        <taxon>Bacillati</taxon>
        <taxon>Bacillota</taxon>
        <taxon>Bacilli</taxon>
        <taxon>Bacillales</taxon>
        <taxon>Paenibacillaceae</taxon>
        <taxon>Saccharibacillus</taxon>
    </lineage>
</organism>
<evidence type="ECO:0000256" key="1">
    <source>
        <dbReference type="ARBA" id="ARBA00004651"/>
    </source>
</evidence>
<evidence type="ECO:0000256" key="5">
    <source>
        <dbReference type="ARBA" id="ARBA00022692"/>
    </source>
</evidence>
<name>A0A4Y6UVU7_SACBS</name>
<dbReference type="InterPro" id="IPR003918">
    <property type="entry name" value="NADH_UbQ_OxRdtase"/>
</dbReference>
<feature type="transmembrane region" description="Helical" evidence="9">
    <location>
        <begin position="328"/>
        <end position="347"/>
    </location>
</feature>
<evidence type="ECO:0000313" key="11">
    <source>
        <dbReference type="EMBL" id="QDH20125.1"/>
    </source>
</evidence>
<feature type="transmembrane region" description="Helical" evidence="9">
    <location>
        <begin position="447"/>
        <end position="465"/>
    </location>
</feature>
<feature type="transmembrane region" description="Helical" evidence="9">
    <location>
        <begin position="130"/>
        <end position="150"/>
    </location>
</feature>
<evidence type="ECO:0000256" key="6">
    <source>
        <dbReference type="ARBA" id="ARBA00022989"/>
    </source>
</evidence>
<keyword evidence="6 9" id="KW-1133">Transmembrane helix</keyword>
<reference evidence="11 12" key="1">
    <citation type="submission" date="2019-06" db="EMBL/GenBank/DDBJ databases">
        <title>Saccharibacillus brassicae sp. nov., an endophytic bacterium isolated from Chinese cabbage seeds (Brassica pekinensis).</title>
        <authorList>
            <person name="Jiang L."/>
            <person name="Lee J."/>
            <person name="Kim S.W."/>
        </authorList>
    </citation>
    <scope>NUCLEOTIDE SEQUENCE [LARGE SCALE GENOMIC DNA]</scope>
    <source>
        <strain evidence="12">KCTC 43072 / ATSA2</strain>
    </source>
</reference>
<dbReference type="KEGG" id="saca:FFV09_04180"/>
<feature type="transmembrane region" description="Helical" evidence="9">
    <location>
        <begin position="31"/>
        <end position="49"/>
    </location>
</feature>
<feature type="domain" description="NADH:quinone oxidoreductase/Mrp antiporter transmembrane" evidence="10">
    <location>
        <begin position="127"/>
        <end position="416"/>
    </location>
</feature>
<evidence type="ECO:0000256" key="2">
    <source>
        <dbReference type="ARBA" id="ARBA00005346"/>
    </source>
</evidence>
<comment type="subcellular location">
    <subcellularLocation>
        <location evidence="1">Cell membrane</location>
        <topology evidence="1">Multi-pass membrane protein</topology>
    </subcellularLocation>
    <subcellularLocation>
        <location evidence="8">Membrane</location>
        <topology evidence="8">Multi-pass membrane protein</topology>
    </subcellularLocation>
</comment>
<keyword evidence="3" id="KW-0813">Transport</keyword>
<accession>A0A4Y6UVU7</accession>
<dbReference type="OrthoDB" id="9811718at2"/>
<comment type="similarity">
    <text evidence="2">Belongs to the CPA3 antiporters (TC 2.A.63) subunit D family.</text>
</comment>
<dbReference type="Pfam" id="PF00361">
    <property type="entry name" value="Proton_antipo_M"/>
    <property type="match status" value="1"/>
</dbReference>
<keyword evidence="12" id="KW-1185">Reference proteome</keyword>
<dbReference type="GO" id="GO:0008137">
    <property type="term" value="F:NADH dehydrogenase (ubiquinone) activity"/>
    <property type="evidence" value="ECO:0007669"/>
    <property type="project" value="InterPro"/>
</dbReference>
<dbReference type="NCBIfam" id="NF009306">
    <property type="entry name" value="PRK12663.1"/>
    <property type="match status" value="1"/>
</dbReference>
<dbReference type="EMBL" id="CP041217">
    <property type="protein sequence ID" value="QDH20125.1"/>
    <property type="molecule type" value="Genomic_DNA"/>
</dbReference>
<keyword evidence="3" id="KW-0050">Antiport</keyword>
<dbReference type="PANTHER" id="PTHR42703:SF1">
    <property type="entry name" value="NA(+)_H(+) ANTIPORTER SUBUNIT D1"/>
    <property type="match status" value="1"/>
</dbReference>
<dbReference type="Proteomes" id="UP000316968">
    <property type="component" value="Chromosome"/>
</dbReference>
<dbReference type="GO" id="GO:0005886">
    <property type="term" value="C:plasma membrane"/>
    <property type="evidence" value="ECO:0007669"/>
    <property type="project" value="UniProtKB-SubCell"/>
</dbReference>
<dbReference type="InterPro" id="IPR050586">
    <property type="entry name" value="CPA3_Na-H_Antiporter_D"/>
</dbReference>
<feature type="transmembrane region" description="Helical" evidence="9">
    <location>
        <begin position="367"/>
        <end position="385"/>
    </location>
</feature>
<sequence>MNNWVVAPMLIPLFTAVILIFLHNKLKLQRWISLLSALLNVAVAVFLLYQVQHTGIQTLNMSGWAPPYGIVLVADMFAVLLVLTASIVTACCLLYSFRGIDEQRERHYFYSLVHFMIAGVNGSFLTGDLFNLFVCFELMLMSSYALIVLGGTKRQFRETLHYILINVLSSTLFVASVAYLYGATGTLNLAHLSMRIAESGQTGPITVVSALLLVVFSVKAGLFLFFWLPGSYGAPPAAISALFGALLTKVGMYALIRTFTLIFYHQTEVTHMLIGTMAIATIVLGGFGAVSQTNVNRILGYNVIASIGFMSLALSVSNEDALKGAVFYLVHDMIVKALLFLLAGILVAETGTERINRMGGVLTHSPLLGWMFLIASLAVVGVPPLSGFPGKLLIIQGSLENGQYVIAAAGVLLSLMLLYSLIKIFILAFWGKPRRPREAQWKQSRKLLLGSAPLMLLIVLLGLFAEPVMPYIESASNVLIDPTIYIQAVFKE</sequence>
<evidence type="ECO:0000256" key="4">
    <source>
        <dbReference type="ARBA" id="ARBA00022475"/>
    </source>
</evidence>
<keyword evidence="5 8" id="KW-0812">Transmembrane</keyword>
<gene>
    <name evidence="11" type="ORF">FFV09_04180</name>
</gene>
<feature type="transmembrane region" description="Helical" evidence="9">
    <location>
        <begin position="270"/>
        <end position="291"/>
    </location>
</feature>
<evidence type="ECO:0000256" key="7">
    <source>
        <dbReference type="ARBA" id="ARBA00023136"/>
    </source>
</evidence>
<feature type="transmembrane region" description="Helical" evidence="9">
    <location>
        <begin position="107"/>
        <end position="124"/>
    </location>
</feature>
<keyword evidence="7 9" id="KW-0472">Membrane</keyword>
<keyword evidence="4" id="KW-1003">Cell membrane</keyword>
<evidence type="ECO:0000259" key="10">
    <source>
        <dbReference type="Pfam" id="PF00361"/>
    </source>
</evidence>
<protein>
    <submittedName>
        <fullName evidence="11">Na+/H+ antiporter subunit D</fullName>
    </submittedName>
</protein>
<dbReference type="RefSeq" id="WP_141446511.1">
    <property type="nucleotide sequence ID" value="NZ_CP041217.1"/>
</dbReference>
<dbReference type="PANTHER" id="PTHR42703">
    <property type="entry name" value="NADH DEHYDROGENASE"/>
    <property type="match status" value="1"/>
</dbReference>
<dbReference type="NCBIfam" id="NF005818">
    <property type="entry name" value="PRK07691.1"/>
    <property type="match status" value="1"/>
</dbReference>
<dbReference type="GO" id="GO:0042773">
    <property type="term" value="P:ATP synthesis coupled electron transport"/>
    <property type="evidence" value="ECO:0007669"/>
    <property type="project" value="InterPro"/>
</dbReference>
<dbReference type="PRINTS" id="PR01437">
    <property type="entry name" value="NUOXDRDTASE4"/>
</dbReference>